<gene>
    <name evidence="2" type="ORF">METZ01_LOCUS56854</name>
</gene>
<dbReference type="InterPro" id="IPR016187">
    <property type="entry name" value="CTDL_fold"/>
</dbReference>
<organism evidence="2">
    <name type="scientific">marine metagenome</name>
    <dbReference type="NCBI Taxonomy" id="408172"/>
    <lineage>
        <taxon>unclassified sequences</taxon>
        <taxon>metagenomes</taxon>
        <taxon>ecological metagenomes</taxon>
    </lineage>
</organism>
<dbReference type="GO" id="GO:0120147">
    <property type="term" value="F:formylglycine-generating oxidase activity"/>
    <property type="evidence" value="ECO:0007669"/>
    <property type="project" value="TreeGrafter"/>
</dbReference>
<dbReference type="EMBL" id="UINC01003176">
    <property type="protein sequence ID" value="SVA04000.1"/>
    <property type="molecule type" value="Genomic_DNA"/>
</dbReference>
<dbReference type="InterPro" id="IPR005532">
    <property type="entry name" value="SUMF_dom"/>
</dbReference>
<name>A0A381SIW6_9ZZZZ</name>
<dbReference type="Gene3D" id="3.90.1580.10">
    <property type="entry name" value="paralog of FGE (formylglycine-generating enzyme)"/>
    <property type="match status" value="1"/>
</dbReference>
<dbReference type="PANTHER" id="PTHR23150">
    <property type="entry name" value="SULFATASE MODIFYING FACTOR 1, 2"/>
    <property type="match status" value="1"/>
</dbReference>
<dbReference type="GO" id="GO:0005783">
    <property type="term" value="C:endoplasmic reticulum"/>
    <property type="evidence" value="ECO:0007669"/>
    <property type="project" value="TreeGrafter"/>
</dbReference>
<dbReference type="SUPFAM" id="SSF56436">
    <property type="entry name" value="C-type lectin-like"/>
    <property type="match status" value="1"/>
</dbReference>
<dbReference type="PANTHER" id="PTHR23150:SF19">
    <property type="entry name" value="FORMYLGLYCINE-GENERATING ENZYME"/>
    <property type="match status" value="1"/>
</dbReference>
<dbReference type="Pfam" id="PF03781">
    <property type="entry name" value="FGE-sulfatase"/>
    <property type="match status" value="1"/>
</dbReference>
<feature type="domain" description="Sulfatase-modifying factor enzyme-like" evidence="1">
    <location>
        <begin position="56"/>
        <end position="361"/>
    </location>
</feature>
<sequence>MKYRIIIFSLLCYFSCDTITKKPKVSSDHNCMPSNTITKNLSKDLHDIEIALSGNTKGMIFVNGGEFEMGGDNNEAKQDEFPKHKVIVNSFWMDETEVTNDQFKEFVDATGYITTAEKAIDWNEIKKIVPPGTPRPHDSLLAPASLIFHETEVTNLNDYTQWWRLEKNTNWRSPFGKNSNIKNKGNHPVVHISWDDAIAYCKWAGKRLPTEAEFEYASRGGLINNIYSWGNEPVYEGILKANIWEGKFPSNNKMKDKFYYTAPVKSFEPNGFGFYDLGGNVWEWCTDWYHSDYYNMSSKKMAVNPKGPKNSYDPMEPYSPKKVMRGGSFLCNDSYCSGFRNSMRMKSTPDSSSIHTGFRTVMDVKS</sequence>
<evidence type="ECO:0000259" key="1">
    <source>
        <dbReference type="Pfam" id="PF03781"/>
    </source>
</evidence>
<dbReference type="InterPro" id="IPR042095">
    <property type="entry name" value="SUMF_sf"/>
</dbReference>
<dbReference type="InterPro" id="IPR051043">
    <property type="entry name" value="Sulfatase_Mod_Factor_Kinase"/>
</dbReference>
<accession>A0A381SIW6</accession>
<dbReference type="AlphaFoldDB" id="A0A381SIW6"/>
<evidence type="ECO:0000313" key="2">
    <source>
        <dbReference type="EMBL" id="SVA04000.1"/>
    </source>
</evidence>
<proteinExistence type="predicted"/>
<protein>
    <recommendedName>
        <fullName evidence="1">Sulfatase-modifying factor enzyme-like domain-containing protein</fullName>
    </recommendedName>
</protein>
<reference evidence="2" key="1">
    <citation type="submission" date="2018-05" db="EMBL/GenBank/DDBJ databases">
        <authorList>
            <person name="Lanie J.A."/>
            <person name="Ng W.-L."/>
            <person name="Kazmierczak K.M."/>
            <person name="Andrzejewski T.M."/>
            <person name="Davidsen T.M."/>
            <person name="Wayne K.J."/>
            <person name="Tettelin H."/>
            <person name="Glass J.I."/>
            <person name="Rusch D."/>
            <person name="Podicherti R."/>
            <person name="Tsui H.-C.T."/>
            <person name="Winkler M.E."/>
        </authorList>
    </citation>
    <scope>NUCLEOTIDE SEQUENCE</scope>
</reference>